<dbReference type="InterPro" id="IPR051686">
    <property type="entry name" value="Lipoprotein_DolP"/>
</dbReference>
<organism evidence="3 4">
    <name type="scientific">Ferrovibrio xuzhouensis</name>
    <dbReference type="NCBI Taxonomy" id="1576914"/>
    <lineage>
        <taxon>Bacteria</taxon>
        <taxon>Pseudomonadati</taxon>
        <taxon>Pseudomonadota</taxon>
        <taxon>Alphaproteobacteria</taxon>
        <taxon>Rhodospirillales</taxon>
        <taxon>Rhodospirillaceae</taxon>
        <taxon>Ferrovibrio</taxon>
    </lineage>
</organism>
<dbReference type="PANTHER" id="PTHR34606">
    <property type="entry name" value="BON DOMAIN-CONTAINING PROTEIN"/>
    <property type="match status" value="1"/>
</dbReference>
<dbReference type="EMBL" id="JBHRYJ010000002">
    <property type="protein sequence ID" value="MFC3676429.1"/>
    <property type="molecule type" value="Genomic_DNA"/>
</dbReference>
<accession>A0ABV7VGW8</accession>
<dbReference type="Proteomes" id="UP001595711">
    <property type="component" value="Unassembled WGS sequence"/>
</dbReference>
<evidence type="ECO:0000256" key="1">
    <source>
        <dbReference type="SAM" id="SignalP"/>
    </source>
</evidence>
<dbReference type="PROSITE" id="PS51257">
    <property type="entry name" value="PROKAR_LIPOPROTEIN"/>
    <property type="match status" value="1"/>
</dbReference>
<dbReference type="InterPro" id="IPR007055">
    <property type="entry name" value="BON_dom"/>
</dbReference>
<feature type="chain" id="PRO_5045376967" evidence="1">
    <location>
        <begin position="23"/>
        <end position="105"/>
    </location>
</feature>
<evidence type="ECO:0000259" key="2">
    <source>
        <dbReference type="PROSITE" id="PS50914"/>
    </source>
</evidence>
<dbReference type="PROSITE" id="PS50914">
    <property type="entry name" value="BON"/>
    <property type="match status" value="1"/>
</dbReference>
<dbReference type="PANTHER" id="PTHR34606:SF16">
    <property type="entry name" value="BON DOMAIN-CONTAINING PROTEIN"/>
    <property type="match status" value="1"/>
</dbReference>
<proteinExistence type="predicted"/>
<evidence type="ECO:0000313" key="3">
    <source>
        <dbReference type="EMBL" id="MFC3676429.1"/>
    </source>
</evidence>
<gene>
    <name evidence="3" type="ORF">ACFOOQ_12805</name>
</gene>
<evidence type="ECO:0000313" key="4">
    <source>
        <dbReference type="Proteomes" id="UP001595711"/>
    </source>
</evidence>
<protein>
    <submittedName>
        <fullName evidence="3">BON domain-containing protein</fullName>
    </submittedName>
</protein>
<dbReference type="Pfam" id="PF04972">
    <property type="entry name" value="BON"/>
    <property type="match status" value="1"/>
</dbReference>
<sequence length="105" mass="11083">MTKMTHLARSFALVALLGGAVAACTSTAKQESTGEYIDSSAITTKVKAGLVNDPVTKAGQISVETFKDTVQLSGFVDTQLSKARAEQIARDVQGVRAVRNDLVVK</sequence>
<feature type="domain" description="BON" evidence="2">
    <location>
        <begin position="38"/>
        <end position="105"/>
    </location>
</feature>
<feature type="signal peptide" evidence="1">
    <location>
        <begin position="1"/>
        <end position="22"/>
    </location>
</feature>
<keyword evidence="4" id="KW-1185">Reference proteome</keyword>
<dbReference type="SMART" id="SM00749">
    <property type="entry name" value="BON"/>
    <property type="match status" value="1"/>
</dbReference>
<dbReference type="InterPro" id="IPR014004">
    <property type="entry name" value="Transpt-assoc_nodulatn_dom_bac"/>
</dbReference>
<dbReference type="RefSeq" id="WP_379727027.1">
    <property type="nucleotide sequence ID" value="NZ_JBHRYJ010000002.1"/>
</dbReference>
<dbReference type="Gene3D" id="3.30.1340.30">
    <property type="match status" value="1"/>
</dbReference>
<reference evidence="4" key="1">
    <citation type="journal article" date="2019" name="Int. J. Syst. Evol. Microbiol.">
        <title>The Global Catalogue of Microorganisms (GCM) 10K type strain sequencing project: providing services to taxonomists for standard genome sequencing and annotation.</title>
        <authorList>
            <consortium name="The Broad Institute Genomics Platform"/>
            <consortium name="The Broad Institute Genome Sequencing Center for Infectious Disease"/>
            <person name="Wu L."/>
            <person name="Ma J."/>
        </authorList>
    </citation>
    <scope>NUCLEOTIDE SEQUENCE [LARGE SCALE GENOMIC DNA]</scope>
    <source>
        <strain evidence="4">KCTC 42182</strain>
    </source>
</reference>
<name>A0ABV7VGW8_9PROT</name>
<comment type="caution">
    <text evidence="3">The sequence shown here is derived from an EMBL/GenBank/DDBJ whole genome shotgun (WGS) entry which is preliminary data.</text>
</comment>
<keyword evidence="1" id="KW-0732">Signal</keyword>